<gene>
    <name evidence="1" type="ORF">B0T17DRAFT_499985</name>
</gene>
<dbReference type="EMBL" id="JAULSR010000010">
    <property type="protein sequence ID" value="KAK0610700.1"/>
    <property type="molecule type" value="Genomic_DNA"/>
</dbReference>
<evidence type="ECO:0000313" key="2">
    <source>
        <dbReference type="Proteomes" id="UP001174934"/>
    </source>
</evidence>
<evidence type="ECO:0000313" key="1">
    <source>
        <dbReference type="EMBL" id="KAK0610700.1"/>
    </source>
</evidence>
<sequence>MDEWPHGPFNTRGRDIVNAKGEVVTWAGVNWPMSGETMVPEGLEWASADAILDMVASVGWNFIRMGYAIQMIDEIYEHNENGISLQQTMINALGQPNGTKVTNAILSHNPSWKRNTTRFEIWSDIARRAATRGIFIHPDVHVSKAQWCCSHTDGNAWFDDTSFPSQNWLRGLRHVAVWAADHPNIVSMSLRNELRESWNVTDLYYNWETLVGNMSAGADAIHAANPDLLITWSGMQYDEDLSALTTGKNLLTAPCYKCTAIRDAYRREPVYFNLGSHPWADKIVWELHLYPMSEDLDTGTCRMIEAGLYRNGFNALGMEPPAACDVTGDCPPAQRLTPVILSEFGHAQDDSLYGDLVQSCLREYTLKHNVSWMMWSLAGSYRLRSGVQGMPDTWGLTNFDWSGWSWEGVEGYWKPWVQAMNTTSKS</sequence>
<dbReference type="InterPro" id="IPR017853">
    <property type="entry name" value="GH"/>
</dbReference>
<accession>A0AA39U321</accession>
<organism evidence="1 2">
    <name type="scientific">Bombardia bombarda</name>
    <dbReference type="NCBI Taxonomy" id="252184"/>
    <lineage>
        <taxon>Eukaryota</taxon>
        <taxon>Fungi</taxon>
        <taxon>Dikarya</taxon>
        <taxon>Ascomycota</taxon>
        <taxon>Pezizomycotina</taxon>
        <taxon>Sordariomycetes</taxon>
        <taxon>Sordariomycetidae</taxon>
        <taxon>Sordariales</taxon>
        <taxon>Lasiosphaeriaceae</taxon>
        <taxon>Bombardia</taxon>
    </lineage>
</organism>
<dbReference type="AlphaFoldDB" id="A0AA39U321"/>
<comment type="caution">
    <text evidence="1">The sequence shown here is derived from an EMBL/GenBank/DDBJ whole genome shotgun (WGS) entry which is preliminary data.</text>
</comment>
<dbReference type="PANTHER" id="PTHR31263">
    <property type="entry name" value="CELLULASE FAMILY PROTEIN (AFU_ORTHOLOGUE AFUA_5G14560)"/>
    <property type="match status" value="1"/>
</dbReference>
<protein>
    <submittedName>
        <fullName evidence="1">Glycoside hydrolase superfamily</fullName>
    </submittedName>
</protein>
<keyword evidence="2" id="KW-1185">Reference proteome</keyword>
<keyword evidence="1" id="KW-0378">Hydrolase</keyword>
<dbReference type="GO" id="GO:0016787">
    <property type="term" value="F:hydrolase activity"/>
    <property type="evidence" value="ECO:0007669"/>
    <property type="project" value="UniProtKB-KW"/>
</dbReference>
<dbReference type="SUPFAM" id="SSF51445">
    <property type="entry name" value="(Trans)glycosidases"/>
    <property type="match status" value="1"/>
</dbReference>
<proteinExistence type="predicted"/>
<name>A0AA39U321_9PEZI</name>
<dbReference type="Proteomes" id="UP001174934">
    <property type="component" value="Unassembled WGS sequence"/>
</dbReference>
<dbReference type="Gene3D" id="3.20.20.80">
    <property type="entry name" value="Glycosidases"/>
    <property type="match status" value="1"/>
</dbReference>
<reference evidence="1" key="1">
    <citation type="submission" date="2023-06" db="EMBL/GenBank/DDBJ databases">
        <title>Genome-scale phylogeny and comparative genomics of the fungal order Sordariales.</title>
        <authorList>
            <consortium name="Lawrence Berkeley National Laboratory"/>
            <person name="Hensen N."/>
            <person name="Bonometti L."/>
            <person name="Westerberg I."/>
            <person name="Brannstrom I.O."/>
            <person name="Guillou S."/>
            <person name="Cros-Aarteil S."/>
            <person name="Calhoun S."/>
            <person name="Haridas S."/>
            <person name="Kuo A."/>
            <person name="Mondo S."/>
            <person name="Pangilinan J."/>
            <person name="Riley R."/>
            <person name="LaButti K."/>
            <person name="Andreopoulos B."/>
            <person name="Lipzen A."/>
            <person name="Chen C."/>
            <person name="Yanf M."/>
            <person name="Daum C."/>
            <person name="Ng V."/>
            <person name="Clum A."/>
            <person name="Steindorff A."/>
            <person name="Ohm R."/>
            <person name="Martin F."/>
            <person name="Silar P."/>
            <person name="Natvig D."/>
            <person name="Lalanne C."/>
            <person name="Gautier V."/>
            <person name="Ament-velasquez S.L."/>
            <person name="Kruys A."/>
            <person name="Hutchinson M.I."/>
            <person name="Powell A.J."/>
            <person name="Barry K."/>
            <person name="Miller A.N."/>
            <person name="Grigoriev I.V."/>
            <person name="Debuchy R."/>
            <person name="Gladieux P."/>
            <person name="Thoren M.H."/>
            <person name="Johannesson H."/>
        </authorList>
    </citation>
    <scope>NUCLEOTIDE SEQUENCE</scope>
    <source>
        <strain evidence="1">SMH3391-2</strain>
    </source>
</reference>
<dbReference type="PANTHER" id="PTHR31263:SF0">
    <property type="entry name" value="CELLULASE FAMILY PROTEIN (AFU_ORTHOLOGUE AFUA_5G14560)"/>
    <property type="match status" value="1"/>
</dbReference>